<dbReference type="Gene3D" id="3.40.50.2000">
    <property type="entry name" value="Glycogen Phosphorylase B"/>
    <property type="match status" value="1"/>
</dbReference>
<dbReference type="GO" id="GO:0016757">
    <property type="term" value="F:glycosyltransferase activity"/>
    <property type="evidence" value="ECO:0007669"/>
    <property type="project" value="UniProtKB-KW"/>
</dbReference>
<protein>
    <recommendedName>
        <fullName evidence="4">Glycosyl transferase family 1 domain-containing protein</fullName>
    </recommendedName>
</protein>
<keyword evidence="1" id="KW-0808">Transferase</keyword>
<feature type="region of interest" description="Disordered" evidence="2">
    <location>
        <begin position="988"/>
        <end position="1040"/>
    </location>
</feature>
<proteinExistence type="predicted"/>
<name>A0ABD3AZV5_9GENT</name>
<keyword evidence="1" id="KW-0328">Glycosyltransferase</keyword>
<dbReference type="EMBL" id="JBJUIK010000001">
    <property type="protein sequence ID" value="KAL3536754.1"/>
    <property type="molecule type" value="Genomic_DNA"/>
</dbReference>
<evidence type="ECO:0000313" key="5">
    <source>
        <dbReference type="EMBL" id="KAL3536754.1"/>
    </source>
</evidence>
<reference evidence="5 6" key="1">
    <citation type="submission" date="2024-11" db="EMBL/GenBank/DDBJ databases">
        <title>A near-complete genome assembly of Cinchona calisaya.</title>
        <authorList>
            <person name="Lian D.C."/>
            <person name="Zhao X.W."/>
            <person name="Wei L."/>
        </authorList>
    </citation>
    <scope>NUCLEOTIDE SEQUENCE [LARGE SCALE GENOMIC DNA]</scope>
    <source>
        <tissue evidence="5">Nenye</tissue>
    </source>
</reference>
<dbReference type="Pfam" id="PF00534">
    <property type="entry name" value="Glycos_transf_1"/>
    <property type="match status" value="1"/>
</dbReference>
<keyword evidence="3" id="KW-0472">Membrane</keyword>
<accession>A0ABD3AZV5</accession>
<sequence>MGSLENGIFLKSQRDHHLLRSSAAATGRSFNQRQQAARSRFARLIFFKKFDYLLWICTVAVFLFFLVLFQMFLPGSIVEKSGDFLKVNEDVGSVDLAFLKEFGGLDFGEDIKFEPSKLLAKFQNDAVLDNGPIASRSVLRFGRKPKLAMVFANLLVDPYQIQMVTIAAALRKIGYEIEVFSLEDGPVHAVWRDSGVPLSVVQSSENMKIAVDWLNYDGILVNSLESVGIFSCLLQEPFKNVPLVWTIHEQTLAARLRHYILSGQNELVESWRKVFSRATVVVFHSYVLPMIYSPCDAGNYFVIPGSPAEAWNADNIMDVDKSNLDAKMDNGPNDFIIVIVGSQLLYKGLWLEHALVLQALLPVLKDFQSGGNTDTHLKVIVLAGDSNSNYSVAVETIAVNLSYPVGIVKHIALDENADNILSRADLVIYTSFREEPSFPNILLRAMCFEKPVIAPDIAVIRKYVDDRVNGYLFSKVNIRLLSQIVMQVVSNGKLSLLARNAAAIGRRTAKNLMVSESVEGYASLLENVLKFPSEVANVQSIIQVPANMKAEWLWHLFESIRDSSLQNRTRRITKFLDKFEKQWNHTESEGSVPTAVTSENFVYSIWEEEKAIQIAYTRKRREDEELKDRTDQPRGNWEEVYRNARRADRTKNELHERDEGELERTGQPLSIYEPYLGEGTWPFLHHTSLYRGLGLSTRGRRPGADDVDAPSRLPLLNNPYYRNVLGEYGAFFAIANRIDRIHKNAWIGFQSWRATARKESLSRTAEISLLEDIQTRRHGDALYFWARMDTDPRNPLKHDFWTFCDAINAGNCKFAFSEALKKMYGLKSNLNFLPPMPMDGDTWSVRHSWILPTRSFLEFVMFSRMFVDALDSQCYEEHHKSGNCYLSLTKDKHCYSRVLELLVNVWAYHSARRMVYVTPETGLMHEQHRLKIRRGQMWVKWFQFSTLKNMDEDLAEEADSDHPKRRWLWPLTGEVFWQGVYEKEKNLRNREKEKRRQQSKDKISRIRKRARQKTIGKYVKPPPEEMEKSNSTEMTFKLLR</sequence>
<keyword evidence="3" id="KW-1133">Transmembrane helix</keyword>
<evidence type="ECO:0000259" key="4">
    <source>
        <dbReference type="Pfam" id="PF00534"/>
    </source>
</evidence>
<feature type="transmembrane region" description="Helical" evidence="3">
    <location>
        <begin position="52"/>
        <end position="73"/>
    </location>
</feature>
<evidence type="ECO:0000313" key="6">
    <source>
        <dbReference type="Proteomes" id="UP001630127"/>
    </source>
</evidence>
<organism evidence="5 6">
    <name type="scientific">Cinchona calisaya</name>
    <dbReference type="NCBI Taxonomy" id="153742"/>
    <lineage>
        <taxon>Eukaryota</taxon>
        <taxon>Viridiplantae</taxon>
        <taxon>Streptophyta</taxon>
        <taxon>Embryophyta</taxon>
        <taxon>Tracheophyta</taxon>
        <taxon>Spermatophyta</taxon>
        <taxon>Magnoliopsida</taxon>
        <taxon>eudicotyledons</taxon>
        <taxon>Gunneridae</taxon>
        <taxon>Pentapetalae</taxon>
        <taxon>asterids</taxon>
        <taxon>lamiids</taxon>
        <taxon>Gentianales</taxon>
        <taxon>Rubiaceae</taxon>
        <taxon>Cinchonoideae</taxon>
        <taxon>Cinchoneae</taxon>
        <taxon>Cinchona</taxon>
    </lineage>
</organism>
<keyword evidence="6" id="KW-1185">Reference proteome</keyword>
<dbReference type="PANTHER" id="PTHR46635:SF1">
    <property type="entry name" value="GLYCOSYL TRANSFERASE FAMILY 1 PROTEIN"/>
    <property type="match status" value="1"/>
</dbReference>
<dbReference type="PANTHER" id="PTHR46635">
    <property type="entry name" value="GLYCOSYL TRANSFERASE FAMILY 1 PROTEIN"/>
    <property type="match status" value="1"/>
</dbReference>
<keyword evidence="3" id="KW-0812">Transmembrane</keyword>
<dbReference type="InterPro" id="IPR001296">
    <property type="entry name" value="Glyco_trans_1"/>
</dbReference>
<feature type="domain" description="Glycosyl transferase family 1" evidence="4">
    <location>
        <begin position="379"/>
        <end position="495"/>
    </location>
</feature>
<evidence type="ECO:0000256" key="2">
    <source>
        <dbReference type="SAM" id="MobiDB-lite"/>
    </source>
</evidence>
<evidence type="ECO:0000256" key="1">
    <source>
        <dbReference type="ARBA" id="ARBA00022676"/>
    </source>
</evidence>
<comment type="caution">
    <text evidence="5">The sequence shown here is derived from an EMBL/GenBank/DDBJ whole genome shotgun (WGS) entry which is preliminary data.</text>
</comment>
<gene>
    <name evidence="5" type="ORF">ACH5RR_000120</name>
</gene>
<evidence type="ECO:0000256" key="3">
    <source>
        <dbReference type="SAM" id="Phobius"/>
    </source>
</evidence>
<dbReference type="Proteomes" id="UP001630127">
    <property type="component" value="Unassembled WGS sequence"/>
</dbReference>
<dbReference type="CDD" id="cd03801">
    <property type="entry name" value="GT4_PimA-like"/>
    <property type="match status" value="1"/>
</dbReference>
<feature type="compositionally biased region" description="Basic and acidic residues" evidence="2">
    <location>
        <begin position="988"/>
        <end position="1004"/>
    </location>
</feature>
<dbReference type="AlphaFoldDB" id="A0ABD3AZV5"/>
<dbReference type="SUPFAM" id="SSF53756">
    <property type="entry name" value="UDP-Glycosyltransferase/glycogen phosphorylase"/>
    <property type="match status" value="1"/>
</dbReference>
<feature type="compositionally biased region" description="Basic residues" evidence="2">
    <location>
        <begin position="1005"/>
        <end position="1014"/>
    </location>
</feature>